<dbReference type="GO" id="GO:0005634">
    <property type="term" value="C:nucleus"/>
    <property type="evidence" value="ECO:0007669"/>
    <property type="project" value="TreeGrafter"/>
</dbReference>
<comment type="caution">
    <text evidence="2">The sequence shown here is derived from an EMBL/GenBank/DDBJ whole genome shotgun (WGS) entry which is preliminary data.</text>
</comment>
<dbReference type="Pfam" id="PF10309">
    <property type="entry name" value="NCBP3"/>
    <property type="match status" value="1"/>
</dbReference>
<evidence type="ECO:0000256" key="1">
    <source>
        <dbReference type="SAM" id="MobiDB-lite"/>
    </source>
</evidence>
<name>A0A4T0X3A7_9ASCO</name>
<sequence>MELDNDNDTIVKTNDEQIMNQDDTSATVNEETELEEVLTSSLHLRGVDTLNTAQIKQYLDMHIRPGFCFENRHRFAYLDFKINWINDSELCVVFNYKQKPESKVDSNTDVFSELKGDEADLDIKMEDIKELKYDSSKGALDAIMLLTDFDNIRKEHEEFAQLSLRDQFAAVDQAPKLEERKCWDLVLDDGNRVVKTKAAKVFYKTFRKVVLGEDDENEEDSDHLEENSTEEFPEDFKVIQLEVRFATNKDRKVKNAREYSRYYLINGEPDLSERLPPAEEKTHPSYRNRFKKDLITGEELETTGLFGYDQDLNPEDVVVETERRKNNYRRNDRWKNDYYFDDREYNYRNRWDGHGRGRGRGGRRGGISKRPKPNNNRRNVRGDSTALPDLFPDFGKK</sequence>
<dbReference type="InterPro" id="IPR019416">
    <property type="entry name" value="NCBP3"/>
</dbReference>
<proteinExistence type="predicted"/>
<dbReference type="GO" id="GO:0003729">
    <property type="term" value="F:mRNA binding"/>
    <property type="evidence" value="ECO:0007669"/>
    <property type="project" value="InterPro"/>
</dbReference>
<reference evidence="2 3" key="1">
    <citation type="journal article" date="2019" name="Front. Genet.">
        <title>Whole-Genome Sequencing of the Opportunistic Yeast Pathogen Candida inconspicua Uncovers Its Hybrid Origin.</title>
        <authorList>
            <person name="Mixao V."/>
            <person name="Hansen A.P."/>
            <person name="Saus E."/>
            <person name="Boekhout T."/>
            <person name="Lass-Florl C."/>
            <person name="Gabaldon T."/>
        </authorList>
    </citation>
    <scope>NUCLEOTIDE SEQUENCE [LARGE SCALE GENOMIC DNA]</scope>
    <source>
        <strain evidence="2 3">CBS 180</strain>
    </source>
</reference>
<accession>A0A4T0X3A7</accession>
<feature type="compositionally biased region" description="Basic residues" evidence="1">
    <location>
        <begin position="356"/>
        <end position="372"/>
    </location>
</feature>
<gene>
    <name evidence="2" type="ORF">CANINC_001575</name>
</gene>
<dbReference type="STRING" id="52247.A0A4T0X3A7"/>
<dbReference type="PANTHER" id="PTHR16291:SF0">
    <property type="entry name" value="NUCLEAR CAP-BINDING PROTEIN SUBUNIT 3"/>
    <property type="match status" value="1"/>
</dbReference>
<dbReference type="PANTHER" id="PTHR16291">
    <property type="entry name" value="NUCLEAR CAP-BINDING PROTEIN SUBUNIT 3"/>
    <property type="match status" value="1"/>
</dbReference>
<dbReference type="EMBL" id="SELW01000234">
    <property type="protein sequence ID" value="TID29826.1"/>
    <property type="molecule type" value="Genomic_DNA"/>
</dbReference>
<organism evidence="2 3">
    <name type="scientific">Pichia inconspicua</name>
    <dbReference type="NCBI Taxonomy" id="52247"/>
    <lineage>
        <taxon>Eukaryota</taxon>
        <taxon>Fungi</taxon>
        <taxon>Dikarya</taxon>
        <taxon>Ascomycota</taxon>
        <taxon>Saccharomycotina</taxon>
        <taxon>Pichiomycetes</taxon>
        <taxon>Pichiales</taxon>
        <taxon>Pichiaceae</taxon>
        <taxon>Pichia</taxon>
    </lineage>
</organism>
<dbReference type="Proteomes" id="UP000307173">
    <property type="component" value="Unassembled WGS sequence"/>
</dbReference>
<dbReference type="OrthoDB" id="422106at2759"/>
<keyword evidence="3" id="KW-1185">Reference proteome</keyword>
<evidence type="ECO:0000313" key="3">
    <source>
        <dbReference type="Proteomes" id="UP000307173"/>
    </source>
</evidence>
<dbReference type="AlphaFoldDB" id="A0A4T0X3A7"/>
<protein>
    <submittedName>
        <fullName evidence="2">Uncharacterized protein</fullName>
    </submittedName>
</protein>
<feature type="region of interest" description="Disordered" evidence="1">
    <location>
        <begin position="350"/>
        <end position="397"/>
    </location>
</feature>
<evidence type="ECO:0000313" key="2">
    <source>
        <dbReference type="EMBL" id="TID29826.1"/>
    </source>
</evidence>
<dbReference type="GO" id="GO:0000340">
    <property type="term" value="F:RNA 7-methylguanosine cap binding"/>
    <property type="evidence" value="ECO:0007669"/>
    <property type="project" value="InterPro"/>
</dbReference>